<accession>A0A9Q3IJH3</accession>
<name>A0A9Q3IJH3_9BASI</name>
<protein>
    <submittedName>
        <fullName evidence="1">Uncharacterized protein</fullName>
    </submittedName>
</protein>
<dbReference type="EMBL" id="AVOT02046003">
    <property type="protein sequence ID" value="MBW0541330.1"/>
    <property type="molecule type" value="Genomic_DNA"/>
</dbReference>
<comment type="caution">
    <text evidence="1">The sequence shown here is derived from an EMBL/GenBank/DDBJ whole genome shotgun (WGS) entry which is preliminary data.</text>
</comment>
<sequence>MSNCTIIILEGEASLTHLPLHGHTHPHPHRPMQPRYGVVGSTIVMHQMTILWRRSPFMDDVVKSNPLPLHQDWWKDLFNVCVQTGWSCVIFTNLWTVVGQSAGVESGFKAQGNQYWWRSQD</sequence>
<evidence type="ECO:0000313" key="2">
    <source>
        <dbReference type="Proteomes" id="UP000765509"/>
    </source>
</evidence>
<keyword evidence="2" id="KW-1185">Reference proteome</keyword>
<organism evidence="1 2">
    <name type="scientific">Austropuccinia psidii MF-1</name>
    <dbReference type="NCBI Taxonomy" id="1389203"/>
    <lineage>
        <taxon>Eukaryota</taxon>
        <taxon>Fungi</taxon>
        <taxon>Dikarya</taxon>
        <taxon>Basidiomycota</taxon>
        <taxon>Pucciniomycotina</taxon>
        <taxon>Pucciniomycetes</taxon>
        <taxon>Pucciniales</taxon>
        <taxon>Sphaerophragmiaceae</taxon>
        <taxon>Austropuccinia</taxon>
    </lineage>
</organism>
<evidence type="ECO:0000313" key="1">
    <source>
        <dbReference type="EMBL" id="MBW0541330.1"/>
    </source>
</evidence>
<dbReference type="Proteomes" id="UP000765509">
    <property type="component" value="Unassembled WGS sequence"/>
</dbReference>
<reference evidence="1" key="1">
    <citation type="submission" date="2021-03" db="EMBL/GenBank/DDBJ databases">
        <title>Draft genome sequence of rust myrtle Austropuccinia psidii MF-1, a brazilian biotype.</title>
        <authorList>
            <person name="Quecine M.C."/>
            <person name="Pachon D.M.R."/>
            <person name="Bonatelli M.L."/>
            <person name="Correr F.H."/>
            <person name="Franceschini L.M."/>
            <person name="Leite T.F."/>
            <person name="Margarido G.R.A."/>
            <person name="Almeida C.A."/>
            <person name="Ferrarezi J.A."/>
            <person name="Labate C.A."/>
        </authorList>
    </citation>
    <scope>NUCLEOTIDE SEQUENCE</scope>
    <source>
        <strain evidence="1">MF-1</strain>
    </source>
</reference>
<proteinExistence type="predicted"/>
<gene>
    <name evidence="1" type="ORF">O181_081045</name>
</gene>
<dbReference type="AlphaFoldDB" id="A0A9Q3IJH3"/>